<evidence type="ECO:0000313" key="3">
    <source>
        <dbReference type="Proteomes" id="UP000287651"/>
    </source>
</evidence>
<protein>
    <submittedName>
        <fullName evidence="2">Uncharacterized protein</fullName>
    </submittedName>
</protein>
<proteinExistence type="predicted"/>
<organism evidence="2 3">
    <name type="scientific">Ensete ventricosum</name>
    <name type="common">Abyssinian banana</name>
    <name type="synonym">Musa ensete</name>
    <dbReference type="NCBI Taxonomy" id="4639"/>
    <lineage>
        <taxon>Eukaryota</taxon>
        <taxon>Viridiplantae</taxon>
        <taxon>Streptophyta</taxon>
        <taxon>Embryophyta</taxon>
        <taxon>Tracheophyta</taxon>
        <taxon>Spermatophyta</taxon>
        <taxon>Magnoliopsida</taxon>
        <taxon>Liliopsida</taxon>
        <taxon>Zingiberales</taxon>
        <taxon>Musaceae</taxon>
        <taxon>Ensete</taxon>
    </lineage>
</organism>
<reference evidence="2 3" key="1">
    <citation type="journal article" date="2014" name="Agronomy (Basel)">
        <title>A Draft Genome Sequence for Ensete ventricosum, the Drought-Tolerant Tree Against Hunger.</title>
        <authorList>
            <person name="Harrison J."/>
            <person name="Moore K.A."/>
            <person name="Paszkiewicz K."/>
            <person name="Jones T."/>
            <person name="Grant M."/>
            <person name="Ambacheew D."/>
            <person name="Muzemil S."/>
            <person name="Studholme D.J."/>
        </authorList>
    </citation>
    <scope>NUCLEOTIDE SEQUENCE [LARGE SCALE GENOMIC DNA]</scope>
</reference>
<gene>
    <name evidence="2" type="ORF">B296_00017360</name>
</gene>
<evidence type="ECO:0000313" key="2">
    <source>
        <dbReference type="EMBL" id="RRT83568.1"/>
    </source>
</evidence>
<comment type="caution">
    <text evidence="2">The sequence shown here is derived from an EMBL/GenBank/DDBJ whole genome shotgun (WGS) entry which is preliminary data.</text>
</comment>
<evidence type="ECO:0000256" key="1">
    <source>
        <dbReference type="SAM" id="MobiDB-lite"/>
    </source>
</evidence>
<accession>A0A427B516</accession>
<name>A0A427B516_ENSVE</name>
<feature type="compositionally biased region" description="Basic and acidic residues" evidence="1">
    <location>
        <begin position="58"/>
        <end position="67"/>
    </location>
</feature>
<sequence>MLELQTLELLEQEMTTTSLKHKEKRVTEDLNLKLQEQQEWYNSKRQKMKADAASVDDTVDKEIVQTK</sequence>
<feature type="region of interest" description="Disordered" evidence="1">
    <location>
        <begin position="48"/>
        <end position="67"/>
    </location>
</feature>
<feature type="non-terminal residue" evidence="2">
    <location>
        <position position="67"/>
    </location>
</feature>
<dbReference type="AlphaFoldDB" id="A0A427B516"/>
<dbReference type="EMBL" id="AMZH03000471">
    <property type="protein sequence ID" value="RRT83568.1"/>
    <property type="molecule type" value="Genomic_DNA"/>
</dbReference>
<dbReference type="Proteomes" id="UP000287651">
    <property type="component" value="Unassembled WGS sequence"/>
</dbReference>